<sequence length="101" mass="11237">MTHIPAALAGLRRPRLMVSAARFGLADYRRDRYLPRLLQGAHVGTSAAVIDRLMDLEERMDERRRAGDAGYSYARHIELLIALMAEARALAATHPQLLDAA</sequence>
<accession>A0A4R2Q166</accession>
<comment type="caution">
    <text evidence="1">The sequence shown here is derived from an EMBL/GenBank/DDBJ whole genome shotgun (WGS) entry which is preliminary data.</text>
</comment>
<dbReference type="EMBL" id="SLXP01000003">
    <property type="protein sequence ID" value="TCP42099.1"/>
    <property type="molecule type" value="Genomic_DNA"/>
</dbReference>
<name>A0A4R2Q166_9RHOB</name>
<evidence type="ECO:0000313" key="1">
    <source>
        <dbReference type="EMBL" id="TCP42099.1"/>
    </source>
</evidence>
<reference evidence="1 2" key="1">
    <citation type="submission" date="2019-03" db="EMBL/GenBank/DDBJ databases">
        <title>Genomic Encyclopedia of Type Strains, Phase IV (KMG-IV): sequencing the most valuable type-strain genomes for metagenomic binning, comparative biology and taxonomic classification.</title>
        <authorList>
            <person name="Goeker M."/>
        </authorList>
    </citation>
    <scope>NUCLEOTIDE SEQUENCE [LARGE SCALE GENOMIC DNA]</scope>
    <source>
        <strain evidence="1 2">DSM 18063</strain>
    </source>
</reference>
<dbReference type="RefSeq" id="WP_132461255.1">
    <property type="nucleotide sequence ID" value="NZ_SLXP01000003.1"/>
</dbReference>
<dbReference type="InterPro" id="IPR045516">
    <property type="entry name" value="DUF6477"/>
</dbReference>
<proteinExistence type="predicted"/>
<gene>
    <name evidence="1" type="ORF">EV662_1034</name>
</gene>
<organism evidence="1 2">
    <name type="scientific">Rhodovulum marinum</name>
    <dbReference type="NCBI Taxonomy" id="320662"/>
    <lineage>
        <taxon>Bacteria</taxon>
        <taxon>Pseudomonadati</taxon>
        <taxon>Pseudomonadota</taxon>
        <taxon>Alphaproteobacteria</taxon>
        <taxon>Rhodobacterales</taxon>
        <taxon>Paracoccaceae</taxon>
        <taxon>Rhodovulum</taxon>
    </lineage>
</organism>
<keyword evidence="2" id="KW-1185">Reference proteome</keyword>
<evidence type="ECO:0000313" key="2">
    <source>
        <dbReference type="Proteomes" id="UP000294835"/>
    </source>
</evidence>
<dbReference type="Pfam" id="PF20083">
    <property type="entry name" value="DUF6477"/>
    <property type="match status" value="1"/>
</dbReference>
<dbReference type="AlphaFoldDB" id="A0A4R2Q166"/>
<protein>
    <submittedName>
        <fullName evidence="1">Uncharacterized protein</fullName>
    </submittedName>
</protein>
<dbReference type="Proteomes" id="UP000294835">
    <property type="component" value="Unassembled WGS sequence"/>
</dbReference>